<dbReference type="Gene3D" id="1.10.260.40">
    <property type="entry name" value="lambda repressor-like DNA-binding domains"/>
    <property type="match status" value="1"/>
</dbReference>
<dbReference type="RefSeq" id="WP_113559408.1">
    <property type="nucleotide sequence ID" value="NZ_SBIP01000001.1"/>
</dbReference>
<dbReference type="OrthoDB" id="8895516at2"/>
<accession>A0A3S3T420</accession>
<dbReference type="AlphaFoldDB" id="A0A3S3T420"/>
<sequence>MSEKDRQKRIADRIKEARQLSGLSQGQAAKMLEMHRPTISEIENGNRKVSATELAQFAEIYEVSINYLMGEGPDQMNPSDPKLQLAARELSKLSPDALNSLMRALAVIQGDDKDDNSDDGKA</sequence>
<dbReference type="SMART" id="SM00530">
    <property type="entry name" value="HTH_XRE"/>
    <property type="match status" value="1"/>
</dbReference>
<keyword evidence="5" id="KW-1185">Reference proteome</keyword>
<gene>
    <name evidence="4" type="ORF">EPK99_04620</name>
</gene>
<dbReference type="InterPro" id="IPR010982">
    <property type="entry name" value="Lambda_DNA-bd_dom_sf"/>
</dbReference>
<dbReference type="GO" id="GO:0003677">
    <property type="term" value="F:DNA binding"/>
    <property type="evidence" value="ECO:0007669"/>
    <property type="project" value="UniProtKB-KW"/>
</dbReference>
<reference evidence="4 5" key="1">
    <citation type="submission" date="2019-01" db="EMBL/GenBank/DDBJ databases">
        <title>The draft genome of Rhizobium sp. 24NR.</title>
        <authorList>
            <person name="Liu L."/>
            <person name="Liang L."/>
            <person name="Shi S."/>
            <person name="Xu L."/>
            <person name="Wang X."/>
            <person name="Li L."/>
            <person name="Zhang X."/>
        </authorList>
    </citation>
    <scope>NUCLEOTIDE SEQUENCE [LARGE SCALE GENOMIC DNA]</scope>
    <source>
        <strain evidence="4 5">24NR</strain>
    </source>
</reference>
<dbReference type="EMBL" id="SBIP01000001">
    <property type="protein sequence ID" value="RWX81569.1"/>
    <property type="molecule type" value="Genomic_DNA"/>
</dbReference>
<feature type="region of interest" description="Disordered" evidence="2">
    <location>
        <begin position="1"/>
        <end position="28"/>
    </location>
</feature>
<organism evidence="4 5">
    <name type="scientific">Neorhizobium lilium</name>
    <dbReference type="NCBI Taxonomy" id="2503024"/>
    <lineage>
        <taxon>Bacteria</taxon>
        <taxon>Pseudomonadati</taxon>
        <taxon>Pseudomonadota</taxon>
        <taxon>Alphaproteobacteria</taxon>
        <taxon>Hyphomicrobiales</taxon>
        <taxon>Rhizobiaceae</taxon>
        <taxon>Rhizobium/Agrobacterium group</taxon>
        <taxon>Neorhizobium</taxon>
    </lineage>
</organism>
<evidence type="ECO:0000256" key="1">
    <source>
        <dbReference type="ARBA" id="ARBA00023125"/>
    </source>
</evidence>
<evidence type="ECO:0000313" key="4">
    <source>
        <dbReference type="EMBL" id="RWX81569.1"/>
    </source>
</evidence>
<dbReference type="PANTHER" id="PTHR46558:SF11">
    <property type="entry name" value="HTH-TYPE TRANSCRIPTIONAL REGULATOR XRE"/>
    <property type="match status" value="1"/>
</dbReference>
<dbReference type="Proteomes" id="UP000287687">
    <property type="component" value="Unassembled WGS sequence"/>
</dbReference>
<dbReference type="InterPro" id="IPR001387">
    <property type="entry name" value="Cro/C1-type_HTH"/>
</dbReference>
<dbReference type="CDD" id="cd00093">
    <property type="entry name" value="HTH_XRE"/>
    <property type="match status" value="1"/>
</dbReference>
<dbReference type="PROSITE" id="PS50943">
    <property type="entry name" value="HTH_CROC1"/>
    <property type="match status" value="1"/>
</dbReference>
<dbReference type="SUPFAM" id="SSF47413">
    <property type="entry name" value="lambda repressor-like DNA-binding domains"/>
    <property type="match status" value="1"/>
</dbReference>
<dbReference type="Pfam" id="PF01381">
    <property type="entry name" value="HTH_3"/>
    <property type="match status" value="1"/>
</dbReference>
<name>A0A3S3T420_9HYPH</name>
<evidence type="ECO:0000256" key="2">
    <source>
        <dbReference type="SAM" id="MobiDB-lite"/>
    </source>
</evidence>
<comment type="caution">
    <text evidence="4">The sequence shown here is derived from an EMBL/GenBank/DDBJ whole genome shotgun (WGS) entry which is preliminary data.</text>
</comment>
<evidence type="ECO:0000259" key="3">
    <source>
        <dbReference type="PROSITE" id="PS50943"/>
    </source>
</evidence>
<protein>
    <submittedName>
        <fullName evidence="4">XRE family transcriptional regulator</fullName>
    </submittedName>
</protein>
<dbReference type="PANTHER" id="PTHR46558">
    <property type="entry name" value="TRACRIPTIONAL REGULATORY PROTEIN-RELATED-RELATED"/>
    <property type="match status" value="1"/>
</dbReference>
<feature type="domain" description="HTH cro/C1-type" evidence="3">
    <location>
        <begin position="14"/>
        <end position="68"/>
    </location>
</feature>
<proteinExistence type="predicted"/>
<evidence type="ECO:0000313" key="5">
    <source>
        <dbReference type="Proteomes" id="UP000287687"/>
    </source>
</evidence>
<feature type="compositionally biased region" description="Basic and acidic residues" evidence="2">
    <location>
        <begin position="1"/>
        <end position="18"/>
    </location>
</feature>
<keyword evidence="1" id="KW-0238">DNA-binding</keyword>